<dbReference type="InterPro" id="IPR051919">
    <property type="entry name" value="W-dependent_AOR"/>
</dbReference>
<proteinExistence type="predicted"/>
<gene>
    <name evidence="2" type="ORF">LCGC14_2003870</name>
</gene>
<dbReference type="GO" id="GO:0016625">
    <property type="term" value="F:oxidoreductase activity, acting on the aldehyde or oxo group of donors, iron-sulfur protein as acceptor"/>
    <property type="evidence" value="ECO:0007669"/>
    <property type="project" value="InterPro"/>
</dbReference>
<dbReference type="Pfam" id="PF01314">
    <property type="entry name" value="AFOR_C"/>
    <property type="match status" value="1"/>
</dbReference>
<dbReference type="EMBL" id="LAZR01022825">
    <property type="protein sequence ID" value="KKL80530.1"/>
    <property type="molecule type" value="Genomic_DNA"/>
</dbReference>
<dbReference type="InterPro" id="IPR001203">
    <property type="entry name" value="OxRdtase_Ald_Fedxn_C"/>
</dbReference>
<dbReference type="SUPFAM" id="SSF48310">
    <property type="entry name" value="Aldehyde ferredoxin oxidoreductase, C-terminal domains"/>
    <property type="match status" value="1"/>
</dbReference>
<dbReference type="InterPro" id="IPR013985">
    <property type="entry name" value="Ald_Fedxn_OxRdtase_dom3"/>
</dbReference>
<dbReference type="GO" id="GO:0009055">
    <property type="term" value="F:electron transfer activity"/>
    <property type="evidence" value="ECO:0007669"/>
    <property type="project" value="InterPro"/>
</dbReference>
<feature type="non-terminal residue" evidence="2">
    <location>
        <position position="1"/>
    </location>
</feature>
<dbReference type="Gene3D" id="1.10.599.10">
    <property type="entry name" value="Aldehyde Ferredoxin Oxidoreductase Protein, subunit A, domain 3"/>
    <property type="match status" value="1"/>
</dbReference>
<accession>A0A0F9HFS7</accession>
<dbReference type="InterPro" id="IPR036021">
    <property type="entry name" value="Tungsten_al_ferr_oxy-like_C"/>
</dbReference>
<evidence type="ECO:0000313" key="2">
    <source>
        <dbReference type="EMBL" id="KKL80530.1"/>
    </source>
</evidence>
<dbReference type="PANTHER" id="PTHR30038:SF0">
    <property type="entry name" value="TUNGSTEN-CONTAINING ALDEHYDE FERREDOXIN OXIDOREDUCTASE"/>
    <property type="match status" value="1"/>
</dbReference>
<dbReference type="Gene3D" id="1.10.569.10">
    <property type="entry name" value="Aldehyde Ferredoxin Oxidoreductase Protein, subunit A, domain 2"/>
    <property type="match status" value="1"/>
</dbReference>
<reference evidence="2" key="1">
    <citation type="journal article" date="2015" name="Nature">
        <title>Complex archaea that bridge the gap between prokaryotes and eukaryotes.</title>
        <authorList>
            <person name="Spang A."/>
            <person name="Saw J.H."/>
            <person name="Jorgensen S.L."/>
            <person name="Zaremba-Niedzwiedzka K."/>
            <person name="Martijn J."/>
            <person name="Lind A.E."/>
            <person name="van Eijk R."/>
            <person name="Schleper C."/>
            <person name="Guy L."/>
            <person name="Ettema T.J."/>
        </authorList>
    </citation>
    <scope>NUCLEOTIDE SEQUENCE</scope>
</reference>
<name>A0A0F9HFS7_9ZZZZ</name>
<dbReference type="GO" id="GO:0051536">
    <property type="term" value="F:iron-sulfur cluster binding"/>
    <property type="evidence" value="ECO:0007669"/>
    <property type="project" value="InterPro"/>
</dbReference>
<dbReference type="PANTHER" id="PTHR30038">
    <property type="entry name" value="ALDEHYDE FERREDOXIN OXIDOREDUCTASE"/>
    <property type="match status" value="1"/>
</dbReference>
<organism evidence="2">
    <name type="scientific">marine sediment metagenome</name>
    <dbReference type="NCBI Taxonomy" id="412755"/>
    <lineage>
        <taxon>unclassified sequences</taxon>
        <taxon>metagenomes</taxon>
        <taxon>ecological metagenomes</taxon>
    </lineage>
</organism>
<dbReference type="InterPro" id="IPR013984">
    <property type="entry name" value="Ald_Fedxn_OxRdtase_dom2"/>
</dbReference>
<dbReference type="AlphaFoldDB" id="A0A0F9HFS7"/>
<protein>
    <recommendedName>
        <fullName evidence="1">Aldehyde ferredoxin oxidoreductase C-terminal domain-containing protein</fullName>
    </recommendedName>
</protein>
<comment type="caution">
    <text evidence="2">The sequence shown here is derived from an EMBL/GenBank/DDBJ whole genome shotgun (WGS) entry which is preliminary data.</text>
</comment>
<feature type="domain" description="Aldehyde ferredoxin oxidoreductase C-terminal" evidence="1">
    <location>
        <begin position="13"/>
        <end position="378"/>
    </location>
</feature>
<sequence>KDRILEQHKRVKPGYMTPNTLTITNAAGMLPTRNFSKGQFNKGIGTIDKDAILDAKIRDRACYGCFAACSTITKVKEGKFKDLILEGPEYETLGMIGANLEIDYLPAIIKANYLCDDLGMDTISAGVIVGFAMECYEKGIITEKDTGGLKLTFGNYMALIDLLELIAHKKGFGALCAQGVREMAKKLGQNSDEFAIHSKGLELPAYDPRAGWGSAITYSVTPRGGCHRRAWPPSVEILGGVNPFTTEGKAKIVSRLMNLRCIMHSLIVCDLVGSRIQLGMDDWAIYLNDVTGSNYSGEDLNKRTETIETLIRRINIREGFSTKDDVLPKRILEESLPDGPAEGKVIGEQNFLKMRSDYYLCRGWDNFGIPPQELIERYEFDGEPKILI</sequence>
<evidence type="ECO:0000259" key="1">
    <source>
        <dbReference type="Pfam" id="PF01314"/>
    </source>
</evidence>